<dbReference type="PANTHER" id="PTHR23514:SF3">
    <property type="entry name" value="BYPASS OF STOP CODON PROTEIN 6"/>
    <property type="match status" value="1"/>
</dbReference>
<evidence type="ECO:0000256" key="2">
    <source>
        <dbReference type="ARBA" id="ARBA00008335"/>
    </source>
</evidence>
<reference evidence="9" key="1">
    <citation type="submission" date="2020-08" db="EMBL/GenBank/DDBJ databases">
        <title>Genome public.</title>
        <authorList>
            <person name="Liu C."/>
            <person name="Sun Q."/>
        </authorList>
    </citation>
    <scope>NUCLEOTIDE SEQUENCE</scope>
    <source>
        <strain evidence="9">NSJ-55</strain>
    </source>
</reference>
<proteinExistence type="inferred from homology"/>
<evidence type="ECO:0000313" key="10">
    <source>
        <dbReference type="Proteomes" id="UP000652477"/>
    </source>
</evidence>
<feature type="transmembrane region" description="Helical" evidence="7">
    <location>
        <begin position="331"/>
        <end position="353"/>
    </location>
</feature>
<name>A0A923RQI5_9FIRM</name>
<feature type="transmembrane region" description="Helical" evidence="7">
    <location>
        <begin position="136"/>
        <end position="155"/>
    </location>
</feature>
<comment type="subcellular location">
    <subcellularLocation>
        <location evidence="1">Cell membrane</location>
        <topology evidence="1">Multi-pass membrane protein</topology>
    </subcellularLocation>
</comment>
<keyword evidence="4 7" id="KW-0812">Transmembrane</keyword>
<evidence type="ECO:0000313" key="9">
    <source>
        <dbReference type="EMBL" id="MBC5689536.1"/>
    </source>
</evidence>
<dbReference type="EMBL" id="JACOPF010000002">
    <property type="protein sequence ID" value="MBC5689536.1"/>
    <property type="molecule type" value="Genomic_DNA"/>
</dbReference>
<feature type="transmembrane region" description="Helical" evidence="7">
    <location>
        <begin position="204"/>
        <end position="228"/>
    </location>
</feature>
<comment type="caution">
    <text evidence="9">The sequence shown here is derived from an EMBL/GenBank/DDBJ whole genome shotgun (WGS) entry which is preliminary data.</text>
</comment>
<feature type="transmembrane region" description="Helical" evidence="7">
    <location>
        <begin position="240"/>
        <end position="264"/>
    </location>
</feature>
<evidence type="ECO:0000256" key="6">
    <source>
        <dbReference type="ARBA" id="ARBA00023136"/>
    </source>
</evidence>
<keyword evidence="5 7" id="KW-1133">Transmembrane helix</keyword>
<feature type="transmembrane region" description="Helical" evidence="7">
    <location>
        <begin position="271"/>
        <end position="290"/>
    </location>
</feature>
<evidence type="ECO:0000256" key="7">
    <source>
        <dbReference type="SAM" id="Phobius"/>
    </source>
</evidence>
<dbReference type="GO" id="GO:0005886">
    <property type="term" value="C:plasma membrane"/>
    <property type="evidence" value="ECO:0007669"/>
    <property type="project" value="UniProtKB-SubCell"/>
</dbReference>
<organism evidence="9 10">
    <name type="scientific">Mediterraneibacter hominis</name>
    <dbReference type="NCBI Taxonomy" id="2763054"/>
    <lineage>
        <taxon>Bacteria</taxon>
        <taxon>Bacillati</taxon>
        <taxon>Bacillota</taxon>
        <taxon>Clostridia</taxon>
        <taxon>Lachnospirales</taxon>
        <taxon>Lachnospiraceae</taxon>
        <taxon>Mediterraneibacter</taxon>
    </lineage>
</organism>
<feature type="transmembrane region" description="Helical" evidence="7">
    <location>
        <begin position="39"/>
        <end position="62"/>
    </location>
</feature>
<dbReference type="InterPro" id="IPR011701">
    <property type="entry name" value="MFS"/>
</dbReference>
<dbReference type="AlphaFoldDB" id="A0A923RQI5"/>
<dbReference type="Pfam" id="PF07690">
    <property type="entry name" value="MFS_1"/>
    <property type="match status" value="1"/>
</dbReference>
<feature type="transmembrane region" description="Helical" evidence="7">
    <location>
        <begin position="296"/>
        <end position="319"/>
    </location>
</feature>
<comment type="similarity">
    <text evidence="2">Belongs to the major facilitator superfamily.</text>
</comment>
<gene>
    <name evidence="9" type="ORF">H8S37_11460</name>
</gene>
<dbReference type="SUPFAM" id="SSF103473">
    <property type="entry name" value="MFS general substrate transporter"/>
    <property type="match status" value="1"/>
</dbReference>
<dbReference type="PROSITE" id="PS51257">
    <property type="entry name" value="PROKAR_LIPOPROTEIN"/>
    <property type="match status" value="1"/>
</dbReference>
<evidence type="ECO:0000256" key="4">
    <source>
        <dbReference type="ARBA" id="ARBA00022692"/>
    </source>
</evidence>
<evidence type="ECO:0000256" key="5">
    <source>
        <dbReference type="ARBA" id="ARBA00022989"/>
    </source>
</evidence>
<feature type="transmembrane region" description="Helical" evidence="7">
    <location>
        <begin position="74"/>
        <end position="93"/>
    </location>
</feature>
<dbReference type="GO" id="GO:0022857">
    <property type="term" value="F:transmembrane transporter activity"/>
    <property type="evidence" value="ECO:0007669"/>
    <property type="project" value="InterPro"/>
</dbReference>
<evidence type="ECO:0000256" key="1">
    <source>
        <dbReference type="ARBA" id="ARBA00004651"/>
    </source>
</evidence>
<feature type="transmembrane region" description="Helical" evidence="7">
    <location>
        <begin position="161"/>
        <end position="181"/>
    </location>
</feature>
<protein>
    <submittedName>
        <fullName evidence="9">MFS transporter</fullName>
    </submittedName>
</protein>
<accession>A0A923RQI5</accession>
<dbReference type="Proteomes" id="UP000652477">
    <property type="component" value="Unassembled WGS sequence"/>
</dbReference>
<keyword evidence="3" id="KW-0813">Transport</keyword>
<dbReference type="PANTHER" id="PTHR23514">
    <property type="entry name" value="BYPASS OF STOP CODON PROTEIN 6"/>
    <property type="match status" value="1"/>
</dbReference>
<evidence type="ECO:0000256" key="3">
    <source>
        <dbReference type="ARBA" id="ARBA00022448"/>
    </source>
</evidence>
<keyword evidence="6 7" id="KW-0472">Membrane</keyword>
<dbReference type="Gene3D" id="1.20.1250.20">
    <property type="entry name" value="MFS general substrate transporter like domains"/>
    <property type="match status" value="2"/>
</dbReference>
<dbReference type="InterPro" id="IPR020846">
    <property type="entry name" value="MFS_dom"/>
</dbReference>
<dbReference type="PROSITE" id="PS50850">
    <property type="entry name" value="MFS"/>
    <property type="match status" value="1"/>
</dbReference>
<keyword evidence="10" id="KW-1185">Reference proteome</keyword>
<dbReference type="InterPro" id="IPR051788">
    <property type="entry name" value="MFS_Transporter"/>
</dbReference>
<dbReference type="InterPro" id="IPR036259">
    <property type="entry name" value="MFS_trans_sf"/>
</dbReference>
<feature type="transmembrane region" description="Helical" evidence="7">
    <location>
        <begin position="359"/>
        <end position="378"/>
    </location>
</feature>
<feature type="transmembrane region" description="Helical" evidence="7">
    <location>
        <begin position="99"/>
        <end position="124"/>
    </location>
</feature>
<dbReference type="RefSeq" id="WP_186876201.1">
    <property type="nucleotide sequence ID" value="NZ_JACOPF010000002.1"/>
</dbReference>
<feature type="domain" description="Major facilitator superfamily (MFS) profile" evidence="8">
    <location>
        <begin position="8"/>
        <end position="386"/>
    </location>
</feature>
<evidence type="ECO:0000259" key="8">
    <source>
        <dbReference type="PROSITE" id="PS50850"/>
    </source>
</evidence>
<sequence>MKNRYKLLGFLAFAMYFLTGAACVLVGSSLPQLVEMYGIGLDKVALLGSAYALGRVLTVYITGRMVEKIGPLKVLAIGAALTGAFLLGIPLIINFYAGMLFAVLGGIGMGTQDAVTPVLLSMVFKKNYSSALSGGQTLFGIGTSVTPFLIGIMLSGKLPFYYSYFVLAAVAVLIFILTFFAKETEQQAEEAEEHIQPLYTKKPYVVYVGIFLVVAAFSAVSSAIGLYTSSFAISRGISEASAAFMFTVYNVGCVIGGAVFVIVLRYIKSQTVLLMNCAVAFIAILAAMVINTTPVYFVGLFIAGLFLGVLFSVIVSIATRIGYKRISVASSLVATASGFADFFTPVITGAVIASLGIDFSYIFALIMLAVCIIAAAVVKLSTSETEV</sequence>